<sequence length="143" mass="15704">MNILVALDASESSDRAIEFIQQRPWLDKDHFLIISVVEADKADVSMASALTKTSEAFFGDCEKILTKARDSVRAALPRNKVETRILTGPVKDTIIDCARDFAADLIVMGSQGRRGINRFIIGSVAEAVLRGAPCSVQIIRKKE</sequence>
<dbReference type="Proteomes" id="UP000664277">
    <property type="component" value="Unassembled WGS sequence"/>
</dbReference>
<dbReference type="SUPFAM" id="SSF52402">
    <property type="entry name" value="Adenine nucleotide alpha hydrolases-like"/>
    <property type="match status" value="1"/>
</dbReference>
<dbReference type="InterPro" id="IPR014729">
    <property type="entry name" value="Rossmann-like_a/b/a_fold"/>
</dbReference>
<dbReference type="PANTHER" id="PTHR43010">
    <property type="entry name" value="UNIVERSAL STRESS PROTEIN SLR1230"/>
    <property type="match status" value="1"/>
</dbReference>
<organism evidence="3 4">
    <name type="scientific">Candidatus Obscuribacter phosphatis</name>
    <dbReference type="NCBI Taxonomy" id="1906157"/>
    <lineage>
        <taxon>Bacteria</taxon>
        <taxon>Bacillati</taxon>
        <taxon>Candidatus Melainabacteria</taxon>
        <taxon>Candidatus Obscuribacterales</taxon>
        <taxon>Candidatus Obscuribacteraceae</taxon>
        <taxon>Candidatus Obscuribacter</taxon>
    </lineage>
</organism>
<evidence type="ECO:0000313" key="3">
    <source>
        <dbReference type="EMBL" id="MBN8660540.1"/>
    </source>
</evidence>
<dbReference type="InterPro" id="IPR006016">
    <property type="entry name" value="UspA"/>
</dbReference>
<dbReference type="PRINTS" id="PR01438">
    <property type="entry name" value="UNVRSLSTRESS"/>
</dbReference>
<evidence type="ECO:0000256" key="1">
    <source>
        <dbReference type="ARBA" id="ARBA00008791"/>
    </source>
</evidence>
<evidence type="ECO:0000259" key="2">
    <source>
        <dbReference type="Pfam" id="PF00582"/>
    </source>
</evidence>
<dbReference type="EMBL" id="JAFLCK010000011">
    <property type="protein sequence ID" value="MBN8660540.1"/>
    <property type="molecule type" value="Genomic_DNA"/>
</dbReference>
<comment type="similarity">
    <text evidence="1">Belongs to the universal stress protein A family.</text>
</comment>
<dbReference type="AlphaFoldDB" id="A0A8J7PKU2"/>
<reference evidence="3" key="1">
    <citation type="submission" date="2021-02" db="EMBL/GenBank/DDBJ databases">
        <title>Genome-Resolved Metagenomics of a Microbial Community Performing Photosynthetic Biological Nutrient Removal.</title>
        <authorList>
            <person name="Mcdaniel E.A."/>
        </authorList>
    </citation>
    <scope>NUCLEOTIDE SEQUENCE</scope>
    <source>
        <strain evidence="3">UWPOB_OBS1</strain>
    </source>
</reference>
<protein>
    <submittedName>
        <fullName evidence="3">Universal stress protein</fullName>
    </submittedName>
</protein>
<gene>
    <name evidence="3" type="ORF">J0M35_09275</name>
</gene>
<dbReference type="CDD" id="cd00293">
    <property type="entry name" value="USP-like"/>
    <property type="match status" value="1"/>
</dbReference>
<dbReference type="Pfam" id="PF00582">
    <property type="entry name" value="Usp"/>
    <property type="match status" value="1"/>
</dbReference>
<evidence type="ECO:0000313" key="4">
    <source>
        <dbReference type="Proteomes" id="UP000664277"/>
    </source>
</evidence>
<dbReference type="PANTHER" id="PTHR43010:SF1">
    <property type="entry name" value="USPA DOMAIN-CONTAINING PROTEIN"/>
    <property type="match status" value="1"/>
</dbReference>
<dbReference type="InterPro" id="IPR051688">
    <property type="entry name" value="USP_A"/>
</dbReference>
<proteinExistence type="inferred from homology"/>
<dbReference type="InterPro" id="IPR006015">
    <property type="entry name" value="Universal_stress_UspA"/>
</dbReference>
<dbReference type="Gene3D" id="3.40.50.620">
    <property type="entry name" value="HUPs"/>
    <property type="match status" value="1"/>
</dbReference>
<feature type="domain" description="UspA" evidence="2">
    <location>
        <begin position="2"/>
        <end position="140"/>
    </location>
</feature>
<comment type="caution">
    <text evidence="3">The sequence shown here is derived from an EMBL/GenBank/DDBJ whole genome shotgun (WGS) entry which is preliminary data.</text>
</comment>
<name>A0A8J7PKU2_9BACT</name>
<accession>A0A8J7PKU2</accession>